<evidence type="ECO:0000256" key="4">
    <source>
        <dbReference type="ARBA" id="ARBA00022692"/>
    </source>
</evidence>
<dbReference type="AlphaFoldDB" id="A0AAW1B711"/>
<sequence length="873" mass="99759">MFWPQVIGNISRSKCSITEPLPILHKQYQSGNINIAGIISQLYLFHMMMDFKTAPSSDLFEDSIIMTQIYQHILALAFAVEEINTNPQILPNVTLGFRIYNSQFTSKWIYHASMELLSSKDRLIPNYNCDIQKYPVAIIGGPDTDACLHVAIILHIYKFPQLTYGSAPMTHEDKQAGFYHQMFPNMDYQYKGILLLLQHFMWTWIGALCVNNDNGEKFVQNVVPMFSKSGICFDFIERFPLISYSTDILTMVKEGMKMYSIVMNSTVNSVLIQGEIHIMIVLRMFPSMSKFEGIVLQENAKIWIMTAQMDFTSLPFQRWEDLDFLHGALSFAVHSREALGFREFLQMRKPNFNQEDGFIRVFWKEAFGCVFSGSMMDEKHNSVMDNLPICTGEEKLETLPASVFEMDMTSHSYSIYNAVYILAQAIHAVHSTTFKHRARIGKRGLIEFLKLHPWKLNEIVRRISFNNTAGETIYFNQNGELEIGFDVINWVTFPNKSFLKVKIGGIGSVTSQEDILVIHEDAIIWPSRFNQVQPLSLCNNYCSLGYAKTKIEGKPFCCYDCLHCPEGKISNLIDMDDCFTCPEDQYPNKDQNSCLPKRLTFLTYEESLGTILAMCSLLSSFIVLLVLGVFIKYQDTPIVRANNRNLTYILLISLLLSFLCALMFIGKPHKVTCLLRQSSFGIIFSIAVSCLLAKTTIVILAFMATKPNSVVRKWVGKRLGISIVFFCSFIQIILCTVWLFTFPPFPDFNVHLMAKEIILECNEGSFIMFYCVLGFMGLLALVSFTLAFFARKLPDTFNEAKFITFSMLIFCSVWLSFVPSYLTTGGKHMVTVEIFSIITSSGGLLICIFFPKCYIMILRPELNNKKPLKQRKN</sequence>
<dbReference type="Proteomes" id="UP001474421">
    <property type="component" value="Unassembled WGS sequence"/>
</dbReference>
<evidence type="ECO:0000259" key="13">
    <source>
        <dbReference type="PROSITE" id="PS50259"/>
    </source>
</evidence>
<organism evidence="14 15">
    <name type="scientific">Crotalus adamanteus</name>
    <name type="common">Eastern diamondback rattlesnake</name>
    <dbReference type="NCBI Taxonomy" id="8729"/>
    <lineage>
        <taxon>Eukaryota</taxon>
        <taxon>Metazoa</taxon>
        <taxon>Chordata</taxon>
        <taxon>Craniata</taxon>
        <taxon>Vertebrata</taxon>
        <taxon>Euteleostomi</taxon>
        <taxon>Lepidosauria</taxon>
        <taxon>Squamata</taxon>
        <taxon>Bifurcata</taxon>
        <taxon>Unidentata</taxon>
        <taxon>Episquamata</taxon>
        <taxon>Toxicofera</taxon>
        <taxon>Serpentes</taxon>
        <taxon>Colubroidea</taxon>
        <taxon>Viperidae</taxon>
        <taxon>Crotalinae</taxon>
        <taxon>Crotalus</taxon>
    </lineage>
</organism>
<name>A0AAW1B711_CROAD</name>
<dbReference type="Gene3D" id="2.10.50.30">
    <property type="entry name" value="GPCR, family 3, nine cysteines domain"/>
    <property type="match status" value="1"/>
</dbReference>
<dbReference type="Gene3D" id="3.40.50.2300">
    <property type="match status" value="2"/>
</dbReference>
<feature type="transmembrane region" description="Helical" evidence="12">
    <location>
        <begin position="723"/>
        <end position="745"/>
    </location>
</feature>
<evidence type="ECO:0000256" key="6">
    <source>
        <dbReference type="ARBA" id="ARBA00022989"/>
    </source>
</evidence>
<feature type="transmembrane region" description="Helical" evidence="12">
    <location>
        <begin position="802"/>
        <end position="822"/>
    </location>
</feature>
<feature type="transmembrane region" description="Helical" evidence="12">
    <location>
        <begin position="645"/>
        <end position="666"/>
    </location>
</feature>
<gene>
    <name evidence="14" type="ORF">NXF25_021210</name>
</gene>
<dbReference type="FunFam" id="3.40.50.2300:FF:000024">
    <property type="entry name" value="Vomeronasal 2, receptor 73"/>
    <property type="match status" value="1"/>
</dbReference>
<evidence type="ECO:0000256" key="11">
    <source>
        <dbReference type="ARBA" id="ARBA00023224"/>
    </source>
</evidence>
<dbReference type="InterPro" id="IPR004073">
    <property type="entry name" value="GPCR_3_vmron_rcpt_2"/>
</dbReference>
<dbReference type="InterPro" id="IPR001828">
    <property type="entry name" value="ANF_lig-bd_rcpt"/>
</dbReference>
<comment type="subcellular location">
    <subcellularLocation>
        <location evidence="1">Cell membrane</location>
        <topology evidence="1">Multi-pass membrane protein</topology>
    </subcellularLocation>
</comment>
<dbReference type="CDD" id="cd15283">
    <property type="entry name" value="7tmC_V2R_pheromone"/>
    <property type="match status" value="1"/>
</dbReference>
<evidence type="ECO:0000256" key="5">
    <source>
        <dbReference type="ARBA" id="ARBA00022729"/>
    </source>
</evidence>
<keyword evidence="8 12" id="KW-0472">Membrane</keyword>
<dbReference type="InterPro" id="IPR000337">
    <property type="entry name" value="GPCR_3"/>
</dbReference>
<dbReference type="InterPro" id="IPR017979">
    <property type="entry name" value="GPCR_3_CS"/>
</dbReference>
<feature type="transmembrane region" description="Helical" evidence="12">
    <location>
        <begin position="834"/>
        <end position="857"/>
    </location>
</feature>
<keyword evidence="15" id="KW-1185">Reference proteome</keyword>
<dbReference type="InterPro" id="IPR000068">
    <property type="entry name" value="GPCR_3_Ca_sens_rcpt-rel"/>
</dbReference>
<dbReference type="SUPFAM" id="SSF53822">
    <property type="entry name" value="Periplasmic binding protein-like I"/>
    <property type="match status" value="1"/>
</dbReference>
<keyword evidence="10" id="KW-0325">Glycoprotein</keyword>
<keyword evidence="5" id="KW-0732">Signal</keyword>
<dbReference type="InterPro" id="IPR017978">
    <property type="entry name" value="GPCR_3_C"/>
</dbReference>
<dbReference type="GO" id="GO:0004930">
    <property type="term" value="F:G protein-coupled receptor activity"/>
    <property type="evidence" value="ECO:0007669"/>
    <property type="project" value="UniProtKB-KW"/>
</dbReference>
<dbReference type="InterPro" id="IPR011500">
    <property type="entry name" value="GPCR_3_9-Cys_dom"/>
</dbReference>
<keyword evidence="11" id="KW-0807">Transducer</keyword>
<dbReference type="EMBL" id="JAOTOJ010000008">
    <property type="protein sequence ID" value="KAK9397849.1"/>
    <property type="molecule type" value="Genomic_DNA"/>
</dbReference>
<dbReference type="Pfam" id="PF07562">
    <property type="entry name" value="NCD3G"/>
    <property type="match status" value="1"/>
</dbReference>
<keyword evidence="7" id="KW-0297">G-protein coupled receptor</keyword>
<dbReference type="FunFam" id="2.10.50.30:FF:000002">
    <property type="entry name" value="Vomeronasal 2 receptor, h1"/>
    <property type="match status" value="1"/>
</dbReference>
<feature type="transmembrane region" description="Helical" evidence="12">
    <location>
        <begin position="611"/>
        <end position="633"/>
    </location>
</feature>
<evidence type="ECO:0000256" key="8">
    <source>
        <dbReference type="ARBA" id="ARBA00023136"/>
    </source>
</evidence>
<dbReference type="PROSITE" id="PS00981">
    <property type="entry name" value="G_PROTEIN_RECEP_F3_3"/>
    <property type="match status" value="1"/>
</dbReference>
<dbReference type="PANTHER" id="PTHR24061">
    <property type="entry name" value="CALCIUM-SENSING RECEPTOR-RELATED"/>
    <property type="match status" value="1"/>
</dbReference>
<evidence type="ECO:0000256" key="12">
    <source>
        <dbReference type="SAM" id="Phobius"/>
    </source>
</evidence>
<feature type="domain" description="G-protein coupled receptors family 3 profile" evidence="13">
    <location>
        <begin position="608"/>
        <end position="872"/>
    </location>
</feature>
<evidence type="ECO:0000313" key="14">
    <source>
        <dbReference type="EMBL" id="KAK9397849.1"/>
    </source>
</evidence>
<evidence type="ECO:0000256" key="3">
    <source>
        <dbReference type="ARBA" id="ARBA00022475"/>
    </source>
</evidence>
<dbReference type="PROSITE" id="PS50259">
    <property type="entry name" value="G_PROTEIN_RECEP_F3_4"/>
    <property type="match status" value="1"/>
</dbReference>
<keyword evidence="9 14" id="KW-0675">Receptor</keyword>
<feature type="transmembrane region" description="Helical" evidence="12">
    <location>
        <begin position="765"/>
        <end position="790"/>
    </location>
</feature>
<dbReference type="PRINTS" id="PR00248">
    <property type="entry name" value="GPCRMGR"/>
</dbReference>
<evidence type="ECO:0000256" key="2">
    <source>
        <dbReference type="ARBA" id="ARBA00007242"/>
    </source>
</evidence>
<reference evidence="14 15" key="1">
    <citation type="journal article" date="2024" name="Proc. Natl. Acad. Sci. U.S.A.">
        <title>The genetic regulatory architecture and epigenomic basis for age-related changes in rattlesnake venom.</title>
        <authorList>
            <person name="Hogan M.P."/>
            <person name="Holding M.L."/>
            <person name="Nystrom G.S."/>
            <person name="Colston T.J."/>
            <person name="Bartlett D.A."/>
            <person name="Mason A.J."/>
            <person name="Ellsworth S.A."/>
            <person name="Rautsaw R.M."/>
            <person name="Lawrence K.C."/>
            <person name="Strickland J.L."/>
            <person name="He B."/>
            <person name="Fraser P."/>
            <person name="Margres M.J."/>
            <person name="Gilbert D.M."/>
            <person name="Gibbs H.L."/>
            <person name="Parkinson C.L."/>
            <person name="Rokyta D.R."/>
        </authorList>
    </citation>
    <scope>NUCLEOTIDE SEQUENCE [LARGE SCALE GENOMIC DNA]</scope>
    <source>
        <strain evidence="14">DRR0105</strain>
    </source>
</reference>
<comment type="similarity">
    <text evidence="2">Belongs to the G-protein coupled receptor 3 family.</text>
</comment>
<evidence type="ECO:0000256" key="1">
    <source>
        <dbReference type="ARBA" id="ARBA00004651"/>
    </source>
</evidence>
<protein>
    <submittedName>
        <fullName evidence="14">Type-2 vomeronasal receptor</fullName>
    </submittedName>
</protein>
<keyword evidence="4 12" id="KW-0812">Transmembrane</keyword>
<dbReference type="PRINTS" id="PR01535">
    <property type="entry name" value="VOMERONASL2R"/>
</dbReference>
<keyword evidence="6 12" id="KW-1133">Transmembrane helix</keyword>
<dbReference type="PANTHER" id="PTHR24061:SF599">
    <property type="entry name" value="G-PROTEIN COUPLED RECEPTORS FAMILY 3 PROFILE DOMAIN-CONTAINING PROTEIN"/>
    <property type="match status" value="1"/>
</dbReference>
<keyword evidence="3" id="KW-1003">Cell membrane</keyword>
<dbReference type="InterPro" id="IPR028082">
    <property type="entry name" value="Peripla_BP_I"/>
</dbReference>
<evidence type="ECO:0000256" key="7">
    <source>
        <dbReference type="ARBA" id="ARBA00023040"/>
    </source>
</evidence>
<dbReference type="InterPro" id="IPR038550">
    <property type="entry name" value="GPCR_3_9-Cys_sf"/>
</dbReference>
<dbReference type="Pfam" id="PF01094">
    <property type="entry name" value="ANF_receptor"/>
    <property type="match status" value="1"/>
</dbReference>
<evidence type="ECO:0000256" key="9">
    <source>
        <dbReference type="ARBA" id="ARBA00023170"/>
    </source>
</evidence>
<comment type="caution">
    <text evidence="14">The sequence shown here is derived from an EMBL/GenBank/DDBJ whole genome shotgun (WGS) entry which is preliminary data.</text>
</comment>
<feature type="transmembrane region" description="Helical" evidence="12">
    <location>
        <begin position="678"/>
        <end position="702"/>
    </location>
</feature>
<dbReference type="Pfam" id="PF00003">
    <property type="entry name" value="7tm_3"/>
    <property type="match status" value="1"/>
</dbReference>
<accession>A0AAW1B711</accession>
<dbReference type="GO" id="GO:0005886">
    <property type="term" value="C:plasma membrane"/>
    <property type="evidence" value="ECO:0007669"/>
    <property type="project" value="UniProtKB-SubCell"/>
</dbReference>
<evidence type="ECO:0000256" key="10">
    <source>
        <dbReference type="ARBA" id="ARBA00023180"/>
    </source>
</evidence>
<proteinExistence type="inferred from homology"/>
<evidence type="ECO:0000313" key="15">
    <source>
        <dbReference type="Proteomes" id="UP001474421"/>
    </source>
</evidence>